<keyword evidence="3" id="KW-1185">Reference proteome</keyword>
<protein>
    <submittedName>
        <fullName evidence="2">DUF397 domain-containing protein</fullName>
    </submittedName>
</protein>
<dbReference type="Proteomes" id="UP000261811">
    <property type="component" value="Unassembled WGS sequence"/>
</dbReference>
<gene>
    <name evidence="2" type="ORF">DZF91_00435</name>
</gene>
<proteinExistence type="predicted"/>
<evidence type="ECO:0000313" key="2">
    <source>
        <dbReference type="EMBL" id="RFU43591.1"/>
    </source>
</evidence>
<dbReference type="AlphaFoldDB" id="A0A372JU84"/>
<sequence>MTVWRKSTHSEDQGAGGTCVELADLGASVGVRDGKNTRAGHLTLTRADLHQLTEAIRSSKR</sequence>
<feature type="domain" description="DUF397" evidence="1">
    <location>
        <begin position="3"/>
        <end position="57"/>
    </location>
</feature>
<dbReference type="Pfam" id="PF04149">
    <property type="entry name" value="DUF397"/>
    <property type="match status" value="1"/>
</dbReference>
<reference evidence="2 3" key="1">
    <citation type="submission" date="2018-08" db="EMBL/GenBank/DDBJ databases">
        <title>Actinomadura jelena sp. nov., a novel Actinomycete isolated from soil in Chad.</title>
        <authorList>
            <person name="Shi L."/>
        </authorList>
    </citation>
    <scope>NUCLEOTIDE SEQUENCE [LARGE SCALE GENOMIC DNA]</scope>
    <source>
        <strain evidence="2 3">NEAU-G17</strain>
    </source>
</reference>
<dbReference type="OrthoDB" id="3482778at2"/>
<name>A0A372JU84_9ACTN</name>
<comment type="caution">
    <text evidence="2">The sequence shown here is derived from an EMBL/GenBank/DDBJ whole genome shotgun (WGS) entry which is preliminary data.</text>
</comment>
<dbReference type="RefSeq" id="WP_117355535.1">
    <property type="nucleotide sequence ID" value="NZ_QURH01000008.1"/>
</dbReference>
<dbReference type="InterPro" id="IPR007278">
    <property type="entry name" value="DUF397"/>
</dbReference>
<organism evidence="2 3">
    <name type="scientific">Actinomadura logoneensis</name>
    <dbReference type="NCBI Taxonomy" id="2293572"/>
    <lineage>
        <taxon>Bacteria</taxon>
        <taxon>Bacillati</taxon>
        <taxon>Actinomycetota</taxon>
        <taxon>Actinomycetes</taxon>
        <taxon>Streptosporangiales</taxon>
        <taxon>Thermomonosporaceae</taxon>
        <taxon>Actinomadura</taxon>
    </lineage>
</organism>
<evidence type="ECO:0000259" key="1">
    <source>
        <dbReference type="Pfam" id="PF04149"/>
    </source>
</evidence>
<dbReference type="EMBL" id="QURH01000008">
    <property type="protein sequence ID" value="RFU43591.1"/>
    <property type="molecule type" value="Genomic_DNA"/>
</dbReference>
<accession>A0A372JU84</accession>
<evidence type="ECO:0000313" key="3">
    <source>
        <dbReference type="Proteomes" id="UP000261811"/>
    </source>
</evidence>